<dbReference type="EMBL" id="UZAU01000666">
    <property type="status" value="NOT_ANNOTATED_CDS"/>
    <property type="molecule type" value="Genomic_DNA"/>
</dbReference>
<proteinExistence type="predicted"/>
<dbReference type="EnsemblPlants" id="evm.model.07.1396">
    <property type="protein sequence ID" value="cds.evm.model.07.1396"/>
    <property type="gene ID" value="evm.TU.07.1396"/>
</dbReference>
<reference evidence="2" key="1">
    <citation type="submission" date="2018-11" db="EMBL/GenBank/DDBJ databases">
        <authorList>
            <person name="Grassa J C."/>
        </authorList>
    </citation>
    <scope>NUCLEOTIDE SEQUENCE [LARGE SCALE GENOMIC DNA]</scope>
</reference>
<sequence length="92" mass="9957">MRSMFEPQNFDSRSQANGSERGGAAWGLRSSVTGGSDGVDGGVRRWPESGRRSLSIVVVISFSLFDRVFKAPPSSTLKVNIDAALDAKKRKI</sequence>
<feature type="compositionally biased region" description="Polar residues" evidence="1">
    <location>
        <begin position="9"/>
        <end position="18"/>
    </location>
</feature>
<dbReference type="Gramene" id="evm.model.07.1396">
    <property type="protein sequence ID" value="cds.evm.model.07.1396"/>
    <property type="gene ID" value="evm.TU.07.1396"/>
</dbReference>
<name>A0A803Q2H2_CANSA</name>
<dbReference type="AlphaFoldDB" id="A0A803Q2H2"/>
<evidence type="ECO:0000313" key="3">
    <source>
        <dbReference type="Proteomes" id="UP000596661"/>
    </source>
</evidence>
<evidence type="ECO:0000256" key="1">
    <source>
        <dbReference type="SAM" id="MobiDB-lite"/>
    </source>
</evidence>
<organism evidence="2 3">
    <name type="scientific">Cannabis sativa</name>
    <name type="common">Hemp</name>
    <name type="synonym">Marijuana</name>
    <dbReference type="NCBI Taxonomy" id="3483"/>
    <lineage>
        <taxon>Eukaryota</taxon>
        <taxon>Viridiplantae</taxon>
        <taxon>Streptophyta</taxon>
        <taxon>Embryophyta</taxon>
        <taxon>Tracheophyta</taxon>
        <taxon>Spermatophyta</taxon>
        <taxon>Magnoliopsida</taxon>
        <taxon>eudicotyledons</taxon>
        <taxon>Gunneridae</taxon>
        <taxon>Pentapetalae</taxon>
        <taxon>rosids</taxon>
        <taxon>fabids</taxon>
        <taxon>Rosales</taxon>
        <taxon>Cannabaceae</taxon>
        <taxon>Cannabis</taxon>
    </lineage>
</organism>
<keyword evidence="3" id="KW-1185">Reference proteome</keyword>
<reference evidence="2" key="2">
    <citation type="submission" date="2021-03" db="UniProtKB">
        <authorList>
            <consortium name="EnsemblPlants"/>
        </authorList>
    </citation>
    <scope>IDENTIFICATION</scope>
</reference>
<dbReference type="Proteomes" id="UP000596661">
    <property type="component" value="Chromosome 7"/>
</dbReference>
<feature type="region of interest" description="Disordered" evidence="1">
    <location>
        <begin position="1"/>
        <end position="47"/>
    </location>
</feature>
<evidence type="ECO:0000313" key="2">
    <source>
        <dbReference type="EnsemblPlants" id="cds.evm.model.07.1396"/>
    </source>
</evidence>
<accession>A0A803Q2H2</accession>
<protein>
    <submittedName>
        <fullName evidence="2">Uncharacterized protein</fullName>
    </submittedName>
</protein>